<sequence>MTISISKTALLNKLQLLSKIISSKPSLPILGNYLFETKEGRLFLTASNSEGRIMTSLKCISDEDMSVCVPTAILDGLKTLPEQPLNIYINPNNKEILIKYSGGKFEFMGYETVSYPSKKEFDSSDCINTTAEEFYNGIAKVVNLAAEDELRPVMSTVLIEASPKALTFVGTDGHGLGSFSCKKESCINKVSVIISRPMASILKGIVPASPDDLQIKVGADWSVVTVNDFEISFRNVEGRYPNWKAVIPHNNPLELVVDTKQLIGAIKRTTVFSNKSTCLILFKADYDRLVVSANDLDFSTSAEEMLSAEFKDDEFKIGVKGSLILEMLSCIDDERTKLTFSLPNSAILIMPEKQQEGQELTYLLMPMTIQ</sequence>
<organism evidence="15">
    <name type="scientific">Parabacteroides goldsteinii</name>
    <dbReference type="NCBI Taxonomy" id="328812"/>
    <lineage>
        <taxon>Bacteria</taxon>
        <taxon>Pseudomonadati</taxon>
        <taxon>Bacteroidota</taxon>
        <taxon>Bacteroidia</taxon>
        <taxon>Bacteroidales</taxon>
        <taxon>Tannerellaceae</taxon>
        <taxon>Parabacteroides</taxon>
    </lineage>
</organism>
<evidence type="ECO:0000256" key="9">
    <source>
        <dbReference type="ARBA" id="ARBA00023125"/>
    </source>
</evidence>
<dbReference type="NCBIfam" id="TIGR00663">
    <property type="entry name" value="dnan"/>
    <property type="match status" value="1"/>
</dbReference>
<dbReference type="PANTHER" id="PTHR30478">
    <property type="entry name" value="DNA POLYMERASE III SUBUNIT BETA"/>
    <property type="match status" value="1"/>
</dbReference>
<dbReference type="GO" id="GO:0006271">
    <property type="term" value="P:DNA strand elongation involved in DNA replication"/>
    <property type="evidence" value="ECO:0007669"/>
    <property type="project" value="TreeGrafter"/>
</dbReference>
<dbReference type="Gene3D" id="3.70.10.10">
    <property type="match status" value="1"/>
</dbReference>
<dbReference type="Pfam" id="PF02767">
    <property type="entry name" value="DNA_pol3_beta_2"/>
    <property type="match status" value="1"/>
</dbReference>
<accession>A0A6G1ZEG1</accession>
<feature type="domain" description="DNA polymerase III beta sliding clamp C-terminal" evidence="14">
    <location>
        <begin position="245"/>
        <end position="367"/>
    </location>
</feature>
<evidence type="ECO:0000256" key="2">
    <source>
        <dbReference type="ARBA" id="ARBA00010752"/>
    </source>
</evidence>
<dbReference type="GO" id="GO:0009360">
    <property type="term" value="C:DNA polymerase III complex"/>
    <property type="evidence" value="ECO:0007669"/>
    <property type="project" value="InterPro"/>
</dbReference>
<proteinExistence type="inferred from homology"/>
<name>A0A6G1ZEG1_9BACT</name>
<reference evidence="15" key="1">
    <citation type="journal article" date="2019" name="Nat. Med.">
        <title>A library of human gut bacterial isolates paired with longitudinal multiomics data enables mechanistic microbiome research.</title>
        <authorList>
            <person name="Poyet M."/>
            <person name="Groussin M."/>
            <person name="Gibbons S.M."/>
            <person name="Avila-Pacheco J."/>
            <person name="Jiang X."/>
            <person name="Kearney S.M."/>
            <person name="Perrotta A.R."/>
            <person name="Berdy B."/>
            <person name="Zhao S."/>
            <person name="Lieberman T.D."/>
            <person name="Swanson P.K."/>
            <person name="Smith M."/>
            <person name="Roesemann S."/>
            <person name="Alexander J.E."/>
            <person name="Rich S.A."/>
            <person name="Livny J."/>
            <person name="Vlamakis H."/>
            <person name="Clish C."/>
            <person name="Bullock K."/>
            <person name="Deik A."/>
            <person name="Scott J."/>
            <person name="Pierce K.A."/>
            <person name="Xavier R.J."/>
            <person name="Alm E.J."/>
        </authorList>
    </citation>
    <scope>NUCLEOTIDE SEQUENCE</scope>
    <source>
        <strain evidence="15">BIOML-A4</strain>
    </source>
</reference>
<evidence type="ECO:0000256" key="6">
    <source>
        <dbReference type="ARBA" id="ARBA00022695"/>
    </source>
</evidence>
<evidence type="ECO:0000256" key="1">
    <source>
        <dbReference type="ARBA" id="ARBA00004496"/>
    </source>
</evidence>
<evidence type="ECO:0000256" key="10">
    <source>
        <dbReference type="ARBA" id="ARBA00030988"/>
    </source>
</evidence>
<keyword evidence="9" id="KW-0238">DNA-binding</keyword>
<evidence type="ECO:0000256" key="3">
    <source>
        <dbReference type="ARBA" id="ARBA00021035"/>
    </source>
</evidence>
<evidence type="ECO:0000256" key="7">
    <source>
        <dbReference type="ARBA" id="ARBA00022705"/>
    </source>
</evidence>
<dbReference type="InterPro" id="IPR046938">
    <property type="entry name" value="DNA_clamp_sf"/>
</dbReference>
<evidence type="ECO:0000259" key="13">
    <source>
        <dbReference type="Pfam" id="PF02767"/>
    </source>
</evidence>
<feature type="domain" description="DNA polymerase III beta sliding clamp central" evidence="13">
    <location>
        <begin position="132"/>
        <end position="242"/>
    </location>
</feature>
<dbReference type="Gene3D" id="3.10.150.10">
    <property type="entry name" value="DNA Polymerase III, subunit A, domain 2"/>
    <property type="match status" value="1"/>
</dbReference>
<dbReference type="Pfam" id="PF02768">
    <property type="entry name" value="DNA_pol3_beta_3"/>
    <property type="match status" value="1"/>
</dbReference>
<evidence type="ECO:0000256" key="5">
    <source>
        <dbReference type="ARBA" id="ARBA00022679"/>
    </source>
</evidence>
<dbReference type="CDD" id="cd00140">
    <property type="entry name" value="beta_clamp"/>
    <property type="match status" value="1"/>
</dbReference>
<evidence type="ECO:0000256" key="11">
    <source>
        <dbReference type="ARBA" id="ARBA00033276"/>
    </source>
</evidence>
<protein>
    <recommendedName>
        <fullName evidence="3">Beta sliding clamp</fullName>
    </recommendedName>
    <alternativeName>
        <fullName evidence="11">Beta-clamp processivity factor</fullName>
    </alternativeName>
    <alternativeName>
        <fullName evidence="10">DNA polymerase III beta sliding clamp subunit</fullName>
    </alternativeName>
</protein>
<dbReference type="InterPro" id="IPR022634">
    <property type="entry name" value="DNA_polIII_beta_N"/>
</dbReference>
<dbReference type="GO" id="GO:0005737">
    <property type="term" value="C:cytoplasm"/>
    <property type="evidence" value="ECO:0007669"/>
    <property type="project" value="UniProtKB-SubCell"/>
</dbReference>
<evidence type="ECO:0000259" key="14">
    <source>
        <dbReference type="Pfam" id="PF02768"/>
    </source>
</evidence>
<evidence type="ECO:0000313" key="15">
    <source>
        <dbReference type="EMBL" id="MRY12260.1"/>
    </source>
</evidence>
<dbReference type="PANTHER" id="PTHR30478:SF0">
    <property type="entry name" value="BETA SLIDING CLAMP"/>
    <property type="match status" value="1"/>
</dbReference>
<dbReference type="SUPFAM" id="SSF55979">
    <property type="entry name" value="DNA clamp"/>
    <property type="match status" value="3"/>
</dbReference>
<evidence type="ECO:0000256" key="8">
    <source>
        <dbReference type="ARBA" id="ARBA00022932"/>
    </source>
</evidence>
<dbReference type="Pfam" id="PF00712">
    <property type="entry name" value="DNA_pol3_beta"/>
    <property type="match status" value="1"/>
</dbReference>
<keyword evidence="6 15" id="KW-0548">Nucleotidyltransferase</keyword>
<keyword evidence="8" id="KW-0239">DNA-directed DNA polymerase</keyword>
<keyword evidence="5 15" id="KW-0808">Transferase</keyword>
<keyword evidence="4" id="KW-0963">Cytoplasm</keyword>
<dbReference type="InterPro" id="IPR022637">
    <property type="entry name" value="DNA_polIII_beta_cen"/>
</dbReference>
<gene>
    <name evidence="15" type="primary">dnaN</name>
    <name evidence="15" type="ORF">GKE01_12380</name>
</gene>
<evidence type="ECO:0000256" key="4">
    <source>
        <dbReference type="ARBA" id="ARBA00022490"/>
    </source>
</evidence>
<keyword evidence="7" id="KW-0235">DNA replication</keyword>
<dbReference type="EMBL" id="WKLP01000016">
    <property type="protein sequence ID" value="MRY12260.1"/>
    <property type="molecule type" value="Genomic_DNA"/>
</dbReference>
<comment type="similarity">
    <text evidence="2">Belongs to the beta sliding clamp family.</text>
</comment>
<dbReference type="SMART" id="SM00480">
    <property type="entry name" value="POL3Bc"/>
    <property type="match status" value="1"/>
</dbReference>
<comment type="caution">
    <text evidence="15">The sequence shown here is derived from an EMBL/GenBank/DDBJ whole genome shotgun (WGS) entry which is preliminary data.</text>
</comment>
<dbReference type="AlphaFoldDB" id="A0A6G1ZEG1"/>
<evidence type="ECO:0000259" key="12">
    <source>
        <dbReference type="Pfam" id="PF00712"/>
    </source>
</evidence>
<dbReference type="GO" id="GO:0003887">
    <property type="term" value="F:DNA-directed DNA polymerase activity"/>
    <property type="evidence" value="ECO:0007669"/>
    <property type="project" value="UniProtKB-KW"/>
</dbReference>
<comment type="subcellular location">
    <subcellularLocation>
        <location evidence="1">Cytoplasm</location>
    </subcellularLocation>
</comment>
<dbReference type="InterPro" id="IPR001001">
    <property type="entry name" value="DNA_polIII_beta"/>
</dbReference>
<dbReference type="GO" id="GO:0003677">
    <property type="term" value="F:DNA binding"/>
    <property type="evidence" value="ECO:0007669"/>
    <property type="project" value="UniProtKB-KW"/>
</dbReference>
<dbReference type="GO" id="GO:0008408">
    <property type="term" value="F:3'-5' exonuclease activity"/>
    <property type="evidence" value="ECO:0007669"/>
    <property type="project" value="InterPro"/>
</dbReference>
<feature type="domain" description="DNA polymerase III beta sliding clamp N-terminal" evidence="12">
    <location>
        <begin position="1"/>
        <end position="116"/>
    </location>
</feature>
<dbReference type="InterPro" id="IPR022635">
    <property type="entry name" value="DNA_polIII_beta_C"/>
</dbReference>